<protein>
    <submittedName>
        <fullName evidence="2">Rhs family protein</fullName>
    </submittedName>
</protein>
<evidence type="ECO:0000313" key="2">
    <source>
        <dbReference type="EMBL" id="KGQ18161.1"/>
    </source>
</evidence>
<keyword evidence="3" id="KW-1185">Reference proteome</keyword>
<reference evidence="2 3" key="1">
    <citation type="submission" date="2014-09" db="EMBL/GenBank/DDBJ databases">
        <title>Genome sequences of Lysobacter dokdonensis DS-58.</title>
        <authorList>
            <person name="Kim J.F."/>
            <person name="Kwak M.-J."/>
        </authorList>
    </citation>
    <scope>NUCLEOTIDE SEQUENCE [LARGE SCALE GENOMIC DNA]</scope>
    <source>
        <strain evidence="2 3">DS-58</strain>
    </source>
</reference>
<evidence type="ECO:0000313" key="3">
    <source>
        <dbReference type="Proteomes" id="UP000030518"/>
    </source>
</evidence>
<dbReference type="InterPro" id="IPR022385">
    <property type="entry name" value="Rhs_assc_core"/>
</dbReference>
<dbReference type="Proteomes" id="UP000030518">
    <property type="component" value="Unassembled WGS sequence"/>
</dbReference>
<organism evidence="2 3">
    <name type="scientific">Lysobacter dokdonensis DS-58</name>
    <dbReference type="NCBI Taxonomy" id="1300345"/>
    <lineage>
        <taxon>Bacteria</taxon>
        <taxon>Pseudomonadati</taxon>
        <taxon>Pseudomonadota</taxon>
        <taxon>Gammaproteobacteria</taxon>
        <taxon>Lysobacterales</taxon>
        <taxon>Lysobacteraceae</taxon>
        <taxon>Noviluteimonas</taxon>
    </lineage>
</organism>
<dbReference type="PANTHER" id="PTHR32305:SF15">
    <property type="entry name" value="PROTEIN RHSA-RELATED"/>
    <property type="match status" value="1"/>
</dbReference>
<accession>A0A0A2WD94</accession>
<dbReference type="STRING" id="1300345.LF41_1515"/>
<dbReference type="PATRIC" id="fig|1300345.3.peg.2586"/>
<feature type="signal peptide" evidence="1">
    <location>
        <begin position="1"/>
        <end position="27"/>
    </location>
</feature>
<dbReference type="OrthoDB" id="6904246at2"/>
<dbReference type="CDD" id="cd20692">
    <property type="entry name" value="CdiA-CT_Ec-like"/>
    <property type="match status" value="1"/>
</dbReference>
<dbReference type="EMBL" id="JRKJ01000021">
    <property type="protein sequence ID" value="KGQ18161.1"/>
    <property type="molecule type" value="Genomic_DNA"/>
</dbReference>
<dbReference type="eggNOG" id="COG3209">
    <property type="taxonomic scope" value="Bacteria"/>
</dbReference>
<dbReference type="AlphaFoldDB" id="A0A0A2WD94"/>
<dbReference type="RefSeq" id="WP_052116434.1">
    <property type="nucleotide sequence ID" value="NZ_JRKJ01000021.1"/>
</dbReference>
<proteinExistence type="predicted"/>
<evidence type="ECO:0000256" key="1">
    <source>
        <dbReference type="SAM" id="SignalP"/>
    </source>
</evidence>
<comment type="caution">
    <text evidence="2">The sequence shown here is derived from an EMBL/GenBank/DDBJ whole genome shotgun (WGS) entry which is preliminary data.</text>
</comment>
<keyword evidence="1" id="KW-0732">Signal</keyword>
<sequence length="1065" mass="116522">MAAEKESTMKRLHIAAALALATAQVNAQTYSRTDEITYEDNAAVWVIGQQKQSKNVDTQLIESRTLFDAGTALPVQTFAFEKLQQTFAYDALGNLAAISDGRDTPTFNTTIKFEEWKRGIPQKITFADGNYRSALVDDLGLIKYVEDELRNRTCYTFDPVGRLAGITYPSDTAQTCDTSRWNPLVRSFQPSGTAEAGLPIGHWVEQVATDKGVQVTRFDALWRPVVTDRYDDTSAASKLATRSMSVTRYAPQGGVAFQSYPSALVSNYATVTAGTRTTYDALGRPTRVEQDTELGLAITQHEYLSNFQYRVTSPKTTQTTTSYYTYDEPSTDLPSGIFSPEGVVTSIVRDRFGKPEAITRGNASGTIAVARSFTYATDQSLCRTAEPETGVTLMDYDDAGNLAWSAAGLPEGTPCGGSTVVGGIERKSTRTYDNRNRLTVLEFGDDVGEQVWNYTADGLPNGVWNYNGAGRTQGVYRAYAYNTRRMIAGTGETVYQPGQYTWSLGYGYNANGFQVTQVNPDTSGLTFAVNALGQTTGITGTSGTYVSNATYYPNGALDQFTYGNGIVHKLLQNARGMPDRSKDSYGTTAFLDDSYTYDYNGNVAGISDGRSGARGNRTMTYDGLDRLTSVTSPMFNGTINYTYDVLDNIQALSAPANGSMAERKWRYCYEAATNRLQFLREITSNCSSGTTAYNALTFDVQGNLTSKGGQGYTFSQDNRLREVNGKETYLYDAHGLRVQATSMPGTGKILSLYSKAGQIAFQRDERALTNNAYVYLAGSFVMTREQPLSGGPPTLKFHHTDALGTPMVVTGLARNIIEQSEYEPYGRVANRAMHGGPGFTGHVEDSLTGMTYMQQRYYDSDVVAFLSVDPMAVDTATAWNFNRYNYAAGNPYKFKDPDGRVIDTVWDVASVVYDLGKVGYGVYKGDRELVKEGLIDAGFDAAAILIPFVPAGASKAVRAGDKAMDAVRATTDFKDFNQARNAAIGWLGDKGFKAEKATLGKFGENKGKPVGMTTADGKSGFRVEYDGRHGAHINVWSGKEKQTFTFKGTPEQVNKLVRQFIKEHQ</sequence>
<dbReference type="Gene3D" id="2.180.10.10">
    <property type="entry name" value="RHS repeat-associated core"/>
    <property type="match status" value="2"/>
</dbReference>
<feature type="chain" id="PRO_5001996597" evidence="1">
    <location>
        <begin position="28"/>
        <end position="1065"/>
    </location>
</feature>
<gene>
    <name evidence="2" type="ORF">LF41_1515</name>
</gene>
<dbReference type="InterPro" id="IPR050708">
    <property type="entry name" value="T6SS_VgrG/RHS"/>
</dbReference>
<name>A0A0A2WD94_9GAMM</name>
<dbReference type="PANTHER" id="PTHR32305">
    <property type="match status" value="1"/>
</dbReference>
<dbReference type="NCBIfam" id="TIGR03696">
    <property type="entry name" value="Rhs_assc_core"/>
    <property type="match status" value="1"/>
</dbReference>